<dbReference type="VEuPathDB" id="ToxoDB:ETH_00014660"/>
<protein>
    <recommendedName>
        <fullName evidence="4">Plasmodium falciparum CPW-WPC domain-containing protein</fullName>
    </recommendedName>
</protein>
<evidence type="ECO:0000313" key="2">
    <source>
        <dbReference type="EMBL" id="CDJ41305.1"/>
    </source>
</evidence>
<name>U6L0K9_EIMTE</name>
<accession>U6L0K9</accession>
<proteinExistence type="predicted"/>
<evidence type="ECO:0000313" key="3">
    <source>
        <dbReference type="Proteomes" id="UP000030747"/>
    </source>
</evidence>
<sequence>MKVFLFVKFILLAGPKVDFPSLSLRSCGAAAVRVLLPSGVLQLDSLGRPVHLAEPGLIWSIPTSSDVGVRAAVHPKAPSVPLSATFEPNLHYGTLQMKDGTLLDRPPSKFAPEAIPVDPSEGVSRSGAQLGALLNSLGGRGLGAAELPSFSLPLLNLNLPWALKVHFTKGLQIQQAAAAVPAPPEDTCDRDCGEPNCMYSSYLGQCEPSQGYTGGYRDSGELKEMGQQGREALSKAWGLPWPCLSDFTQRSCTQDYFAAPCPLGWRNLMDSALCEAPEGEF</sequence>
<dbReference type="GeneID" id="25252089"/>
<dbReference type="VEuPathDB" id="ToxoDB:ETH2_0710700"/>
<evidence type="ECO:0000256" key="1">
    <source>
        <dbReference type="SAM" id="SignalP"/>
    </source>
</evidence>
<feature type="chain" id="PRO_5013175516" description="Plasmodium falciparum CPW-WPC domain-containing protein" evidence="1">
    <location>
        <begin position="16"/>
        <end position="281"/>
    </location>
</feature>
<dbReference type="AlphaFoldDB" id="U6L0K9"/>
<feature type="signal peptide" evidence="1">
    <location>
        <begin position="1"/>
        <end position="15"/>
    </location>
</feature>
<dbReference type="EMBL" id="HG675595">
    <property type="protein sequence ID" value="CDJ41305.1"/>
    <property type="molecule type" value="Genomic_DNA"/>
</dbReference>
<gene>
    <name evidence="2" type="ORF">ETH_00014660</name>
</gene>
<dbReference type="OrthoDB" id="382272at2759"/>
<reference evidence="2" key="2">
    <citation type="submission" date="2013-10" db="EMBL/GenBank/DDBJ databases">
        <authorList>
            <person name="Aslett M."/>
        </authorList>
    </citation>
    <scope>NUCLEOTIDE SEQUENCE [LARGE SCALE GENOMIC DNA]</scope>
    <source>
        <strain evidence="2">Houghton</strain>
    </source>
</reference>
<dbReference type="Proteomes" id="UP000030747">
    <property type="component" value="Unassembled WGS sequence"/>
</dbReference>
<organism evidence="2 3">
    <name type="scientific">Eimeria tenella</name>
    <name type="common">Coccidian parasite</name>
    <dbReference type="NCBI Taxonomy" id="5802"/>
    <lineage>
        <taxon>Eukaryota</taxon>
        <taxon>Sar</taxon>
        <taxon>Alveolata</taxon>
        <taxon>Apicomplexa</taxon>
        <taxon>Conoidasida</taxon>
        <taxon>Coccidia</taxon>
        <taxon>Eucoccidiorida</taxon>
        <taxon>Eimeriorina</taxon>
        <taxon>Eimeriidae</taxon>
        <taxon>Eimeria</taxon>
    </lineage>
</organism>
<keyword evidence="3" id="KW-1185">Reference proteome</keyword>
<keyword evidence="1" id="KW-0732">Signal</keyword>
<dbReference type="RefSeq" id="XP_013232055.1">
    <property type="nucleotide sequence ID" value="XM_013376601.1"/>
</dbReference>
<evidence type="ECO:0008006" key="4">
    <source>
        <dbReference type="Google" id="ProtNLM"/>
    </source>
</evidence>
<reference evidence="2" key="1">
    <citation type="submission" date="2013-10" db="EMBL/GenBank/DDBJ databases">
        <title>Genomic analysis of the causative agents of coccidiosis in chickens.</title>
        <authorList>
            <person name="Reid A.J."/>
            <person name="Blake D."/>
            <person name="Billington K."/>
            <person name="Browne H."/>
            <person name="Dunn M."/>
            <person name="Hung S."/>
            <person name="Kawahara F."/>
            <person name="Miranda-Saavedra D."/>
            <person name="Mourier T."/>
            <person name="Nagra H."/>
            <person name="Otto T.D."/>
            <person name="Rawlings N."/>
            <person name="Sanchez A."/>
            <person name="Sanders M."/>
            <person name="Subramaniam C."/>
            <person name="Tay Y."/>
            <person name="Dear P."/>
            <person name="Doerig C."/>
            <person name="Gruber A."/>
            <person name="Parkinson J."/>
            <person name="Shirley M."/>
            <person name="Wan K.L."/>
            <person name="Berriman M."/>
            <person name="Tomley F."/>
            <person name="Pain A."/>
        </authorList>
    </citation>
    <scope>NUCLEOTIDE SEQUENCE [LARGE SCALE GENOMIC DNA]</scope>
    <source>
        <strain evidence="2">Houghton</strain>
    </source>
</reference>